<dbReference type="Gene3D" id="2.40.160.50">
    <property type="entry name" value="membrane protein fhac: a member of the omp85/tpsb transporter family"/>
    <property type="match status" value="1"/>
</dbReference>
<dbReference type="KEGG" id="phao:HF685_12485"/>
<feature type="compositionally biased region" description="Low complexity" evidence="4">
    <location>
        <begin position="74"/>
        <end position="90"/>
    </location>
</feature>
<dbReference type="Gene3D" id="3.10.20.310">
    <property type="entry name" value="membrane protein fhac"/>
    <property type="match status" value="1"/>
</dbReference>
<keyword evidence="8" id="KW-1185">Reference proteome</keyword>
<name>A0A6H2DPU6_9SPHN</name>
<dbReference type="AlphaFoldDB" id="A0A6H2DPU6"/>
<reference evidence="7 8" key="1">
    <citation type="submission" date="2020-04" db="EMBL/GenBank/DDBJ databases">
        <title>Genome sequence for Sphingorhabdus sp. strain M1.</title>
        <authorList>
            <person name="Park S.-J."/>
        </authorList>
    </citation>
    <scope>NUCLEOTIDE SEQUENCE [LARGE SCALE GENOMIC DNA]</scope>
    <source>
        <strain evidence="7 8">JK6</strain>
    </source>
</reference>
<evidence type="ECO:0000256" key="3">
    <source>
        <dbReference type="ARBA" id="ARBA00023136"/>
    </source>
</evidence>
<feature type="domain" description="Bacterial surface antigen (D15)" evidence="6">
    <location>
        <begin position="430"/>
        <end position="723"/>
    </location>
</feature>
<evidence type="ECO:0000256" key="1">
    <source>
        <dbReference type="ARBA" id="ARBA00004370"/>
    </source>
</evidence>
<dbReference type="PANTHER" id="PTHR12815:SF42">
    <property type="entry name" value="BACTERIAL SURFACE ANTIGEN (D15) DOMAIN-CONTAINING PROTEIN"/>
    <property type="match status" value="1"/>
</dbReference>
<evidence type="ECO:0000313" key="7">
    <source>
        <dbReference type="EMBL" id="QJB70003.1"/>
    </source>
</evidence>
<keyword evidence="3" id="KW-0472">Membrane</keyword>
<organism evidence="7 8">
    <name type="scientific">Parasphingorhabdus halotolerans</name>
    <dbReference type="NCBI Taxonomy" id="2725558"/>
    <lineage>
        <taxon>Bacteria</taxon>
        <taxon>Pseudomonadati</taxon>
        <taxon>Pseudomonadota</taxon>
        <taxon>Alphaproteobacteria</taxon>
        <taxon>Sphingomonadales</taxon>
        <taxon>Sphingomonadaceae</taxon>
        <taxon>Parasphingorhabdus</taxon>
    </lineage>
</organism>
<keyword evidence="2" id="KW-1134">Transmembrane beta strand</keyword>
<dbReference type="Proteomes" id="UP000501600">
    <property type="component" value="Chromosome"/>
</dbReference>
<dbReference type="InterPro" id="IPR039910">
    <property type="entry name" value="D15-like"/>
</dbReference>
<accession>A0A6H2DPU6</accession>
<dbReference type="InterPro" id="IPR000184">
    <property type="entry name" value="Bac_surfAg_D15"/>
</dbReference>
<evidence type="ECO:0000256" key="4">
    <source>
        <dbReference type="SAM" id="MobiDB-lite"/>
    </source>
</evidence>
<comment type="subcellular location">
    <subcellularLocation>
        <location evidence="1">Membrane</location>
    </subcellularLocation>
</comment>
<evidence type="ECO:0000259" key="6">
    <source>
        <dbReference type="Pfam" id="PF01103"/>
    </source>
</evidence>
<feature type="chain" id="PRO_5026245870" evidence="5">
    <location>
        <begin position="29"/>
        <end position="723"/>
    </location>
</feature>
<dbReference type="EMBL" id="CP051217">
    <property type="protein sequence ID" value="QJB70003.1"/>
    <property type="molecule type" value="Genomic_DNA"/>
</dbReference>
<protein>
    <submittedName>
        <fullName evidence="7">BamA/TamA family outer membrane protein</fullName>
    </submittedName>
</protein>
<proteinExistence type="predicted"/>
<keyword evidence="2" id="KW-0812">Transmembrane</keyword>
<keyword evidence="5" id="KW-0732">Signal</keyword>
<dbReference type="PANTHER" id="PTHR12815">
    <property type="entry name" value="SORTING AND ASSEMBLY MACHINERY SAMM50 PROTEIN FAMILY MEMBER"/>
    <property type="match status" value="1"/>
</dbReference>
<evidence type="ECO:0000256" key="2">
    <source>
        <dbReference type="ARBA" id="ARBA00022452"/>
    </source>
</evidence>
<feature type="region of interest" description="Disordered" evidence="4">
    <location>
        <begin position="43"/>
        <end position="111"/>
    </location>
</feature>
<evidence type="ECO:0000313" key="8">
    <source>
        <dbReference type="Proteomes" id="UP000501600"/>
    </source>
</evidence>
<feature type="signal peptide" evidence="5">
    <location>
        <begin position="1"/>
        <end position="28"/>
    </location>
</feature>
<sequence length="723" mass="78054">MGLTVYRSHLFACVASISAATICAPLWAQTSAGNREAAAAPDILDNDQPLDPDQPLTEFPDFGVDWPDLENLPDPVVSDLDSTDDSSNVSASAQDGFAETENVDPTAQLPSNFAETDGSIIADGPNNTAFAETFAPDGSMTLSNYDIRFSGLPDAIDEKFGIRFDSLSVLKQYQNDQANFAQIKRRAETDTELVERLLRIEGYYDAIVRNRFEEAGKAAGSNDILVVINIVAGPQYKFADILLPGLETAAGSDPANFRSVFGLEPGAILNSDGIIAAQLRLDEAMAENGYAFSKTGEPDLVIDHADRNGDLTQPVMPGGKYNFGAIKMASTELFGPEHAQLIARFEPGDIYKASDVEDLRRALISTGLISTITMEPVISDDPDKVDLAINLTPAPLRTIAGELGYGTGEGARAEVSWEHRNLFPPEGLIRLTGVLATQEQSGSVTFRRNNHRRRDNVLNGRVALNNIDRPAFEARTFSVGANIERQSNLIYQKKWSWSAGLELIASQERDVVGTTGQTSRQTFFIGALPVSVTYDASDDLLDPQSGFRIGARISPEASFQNGSFFYTRGQIDGSAYYPVSEKIVMAGRMRLGSIVGAGNNRIAPSRRLYSGGGGSVRGYGYQRIGPLDANDDPIGGRSLVEFSLEARIRIDAFGGNFGVVPFIDAGNVYTNPLPRFSGFQYGAGIGLRYYSNFGPIRIDLGTPVNPQPGDSPVALYVSLGQAF</sequence>
<dbReference type="GO" id="GO:0019867">
    <property type="term" value="C:outer membrane"/>
    <property type="evidence" value="ECO:0007669"/>
    <property type="project" value="InterPro"/>
</dbReference>
<evidence type="ECO:0000256" key="5">
    <source>
        <dbReference type="SAM" id="SignalP"/>
    </source>
</evidence>
<dbReference type="Pfam" id="PF01103">
    <property type="entry name" value="Omp85"/>
    <property type="match status" value="1"/>
</dbReference>
<gene>
    <name evidence="7" type="ORF">HF685_12485</name>
</gene>